<keyword evidence="1" id="KW-0472">Membrane</keyword>
<keyword evidence="3" id="KW-1185">Reference proteome</keyword>
<reference evidence="2 3" key="1">
    <citation type="journal article" date="2024" name="Appl. Environ. Microbiol.">
        <title>Pontiella agarivorans sp. nov., a novel marine anaerobic bacterium capable of degrading macroalgal polysaccharides and fixing nitrogen.</title>
        <authorList>
            <person name="Liu N."/>
            <person name="Kivenson V."/>
            <person name="Peng X."/>
            <person name="Cui Z."/>
            <person name="Lankiewicz T.S."/>
            <person name="Gosselin K.M."/>
            <person name="English C.J."/>
            <person name="Blair E.M."/>
            <person name="O'Malley M.A."/>
            <person name="Valentine D.L."/>
        </authorList>
    </citation>
    <scope>NUCLEOTIDE SEQUENCE [LARGE SCALE GENOMIC DNA]</scope>
    <source>
        <strain evidence="2 3">NLcol2</strain>
    </source>
</reference>
<evidence type="ECO:0000313" key="3">
    <source>
        <dbReference type="Proteomes" id="UP001290861"/>
    </source>
</evidence>
<feature type="transmembrane region" description="Helical" evidence="1">
    <location>
        <begin position="33"/>
        <end position="52"/>
    </location>
</feature>
<accession>A0ABU5MV09</accession>
<keyword evidence="1" id="KW-0812">Transmembrane</keyword>
<keyword evidence="1" id="KW-1133">Transmembrane helix</keyword>
<feature type="transmembrane region" description="Helical" evidence="1">
    <location>
        <begin position="205"/>
        <end position="224"/>
    </location>
</feature>
<dbReference type="InterPro" id="IPR009574">
    <property type="entry name" value="DUF1189"/>
</dbReference>
<feature type="transmembrane region" description="Helical" evidence="1">
    <location>
        <begin position="160"/>
        <end position="184"/>
    </location>
</feature>
<dbReference type="EMBL" id="JARVCO010000007">
    <property type="protein sequence ID" value="MDZ8117997.1"/>
    <property type="molecule type" value="Genomic_DNA"/>
</dbReference>
<dbReference type="Proteomes" id="UP001290861">
    <property type="component" value="Unassembled WGS sequence"/>
</dbReference>
<proteinExistence type="predicted"/>
<protein>
    <submittedName>
        <fullName evidence="2">DUF1189 family protein</fullName>
    </submittedName>
</protein>
<gene>
    <name evidence="2" type="ORF">P9H32_05095</name>
</gene>
<comment type="caution">
    <text evidence="2">The sequence shown here is derived from an EMBL/GenBank/DDBJ whole genome shotgun (WGS) entry which is preliminary data.</text>
</comment>
<dbReference type="RefSeq" id="WP_322607797.1">
    <property type="nucleotide sequence ID" value="NZ_JARVCO010000007.1"/>
</dbReference>
<name>A0ABU5MV09_9BACT</name>
<sequence length="277" mass="30161">MKGAKYSMLQMPVLAFFSKRLYRDIGMNRKGTYLLYLFVLLAVCAVPLSIHFREHLSQTLGTDEAVVLNQLPPIEIRNGTATVNAEMPCYINNAAGQTVAIIDTTGSMNYIDSPTVQLMLTETRLILRGGLKIDLNLVDGLNVNQHKIKRWMDAFHAAPALFTFGISLVFTWTLGIVYMLIGILSDRVGSKFTHSMLNVKDIGRVAAVALTPAVLGFTVSSALNLPVPCYVHPAVALGYLLFGLSACSPRKSNGGENCIDLKAALKPDLLMPCDKAA</sequence>
<evidence type="ECO:0000313" key="2">
    <source>
        <dbReference type="EMBL" id="MDZ8117997.1"/>
    </source>
</evidence>
<dbReference type="Pfam" id="PF06691">
    <property type="entry name" value="DUF1189"/>
    <property type="match status" value="1"/>
</dbReference>
<organism evidence="2 3">
    <name type="scientific">Pontiella agarivorans</name>
    <dbReference type="NCBI Taxonomy" id="3038953"/>
    <lineage>
        <taxon>Bacteria</taxon>
        <taxon>Pseudomonadati</taxon>
        <taxon>Kiritimatiellota</taxon>
        <taxon>Kiritimatiellia</taxon>
        <taxon>Kiritimatiellales</taxon>
        <taxon>Pontiellaceae</taxon>
        <taxon>Pontiella</taxon>
    </lineage>
</organism>
<evidence type="ECO:0000256" key="1">
    <source>
        <dbReference type="SAM" id="Phobius"/>
    </source>
</evidence>